<feature type="transmembrane region" description="Helical" evidence="1">
    <location>
        <begin position="144"/>
        <end position="166"/>
    </location>
</feature>
<dbReference type="Proteomes" id="UP001236014">
    <property type="component" value="Chromosome"/>
</dbReference>
<keyword evidence="1" id="KW-1133">Transmembrane helix</keyword>
<gene>
    <name evidence="2" type="ORF">QRX50_38385</name>
</gene>
<dbReference type="KEGG" id="acab:QRX50_38385"/>
<keyword evidence="1" id="KW-0472">Membrane</keyword>
<evidence type="ECO:0008006" key="4">
    <source>
        <dbReference type="Google" id="ProtNLM"/>
    </source>
</evidence>
<protein>
    <recommendedName>
        <fullName evidence="4">DUF4126 domain-containing protein</fullName>
    </recommendedName>
</protein>
<evidence type="ECO:0000256" key="1">
    <source>
        <dbReference type="SAM" id="Phobius"/>
    </source>
</evidence>
<evidence type="ECO:0000313" key="3">
    <source>
        <dbReference type="Proteomes" id="UP001236014"/>
    </source>
</evidence>
<organism evidence="2 3">
    <name type="scientific">Amycolatopsis carbonis</name>
    <dbReference type="NCBI Taxonomy" id="715471"/>
    <lineage>
        <taxon>Bacteria</taxon>
        <taxon>Bacillati</taxon>
        <taxon>Actinomycetota</taxon>
        <taxon>Actinomycetes</taxon>
        <taxon>Pseudonocardiales</taxon>
        <taxon>Pseudonocardiaceae</taxon>
        <taxon>Amycolatopsis</taxon>
    </lineage>
</organism>
<dbReference type="AlphaFoldDB" id="A0A9Y2IEU0"/>
<reference evidence="2 3" key="1">
    <citation type="submission" date="2023-06" db="EMBL/GenBank/DDBJ databases">
        <authorList>
            <person name="Oyuntsetseg B."/>
            <person name="Kim S.B."/>
        </authorList>
    </citation>
    <scope>NUCLEOTIDE SEQUENCE [LARGE SCALE GENOMIC DNA]</scope>
    <source>
        <strain evidence="2 3">2-15</strain>
    </source>
</reference>
<proteinExistence type="predicted"/>
<feature type="transmembrane region" description="Helical" evidence="1">
    <location>
        <begin position="59"/>
        <end position="80"/>
    </location>
</feature>
<name>A0A9Y2IEU0_9PSEU</name>
<sequence>MADRPEVEVVGVMVGVTAGILSDPLVPWWLFLLIAAGVAALAGGIVAQAVANLPSVRPAVLAGATVFGGLLGGLAGVAVAGSRVNAWQDCAILLSGYVVLRLAGATADRLGAGTNVSLIASLTGEVVTLATVPLLLAAHPQLSIWAVVGIGAGVGWLEGAVTAMALSPGRTAVAED</sequence>
<evidence type="ECO:0000313" key="2">
    <source>
        <dbReference type="EMBL" id="WIX77223.1"/>
    </source>
</evidence>
<dbReference type="EMBL" id="CP127294">
    <property type="protein sequence ID" value="WIX77223.1"/>
    <property type="molecule type" value="Genomic_DNA"/>
</dbReference>
<keyword evidence="3" id="KW-1185">Reference proteome</keyword>
<keyword evidence="1" id="KW-0812">Transmembrane</keyword>
<feature type="transmembrane region" description="Helical" evidence="1">
    <location>
        <begin position="28"/>
        <end position="47"/>
    </location>
</feature>
<feature type="transmembrane region" description="Helical" evidence="1">
    <location>
        <begin position="116"/>
        <end position="138"/>
    </location>
</feature>
<accession>A0A9Y2IEU0</accession>
<dbReference type="RefSeq" id="WP_285967964.1">
    <property type="nucleotide sequence ID" value="NZ_CP127294.1"/>
</dbReference>